<dbReference type="SUPFAM" id="SSF103515">
    <property type="entry name" value="Autotransporter"/>
    <property type="match status" value="1"/>
</dbReference>
<dbReference type="InterPro" id="IPR036709">
    <property type="entry name" value="Autotransporte_beta_dom_sf"/>
</dbReference>
<dbReference type="HOGENOM" id="CLU_102065_0_0_6"/>
<dbReference type="KEGG" id="acz:Acaty_c0847"/>
<dbReference type="EMBL" id="CP005986">
    <property type="protein sequence ID" value="AIA54724.1"/>
    <property type="molecule type" value="Genomic_DNA"/>
</dbReference>
<organism evidence="1 2">
    <name type="scientific">Acidithiobacillus caldus (strain ATCC 51756 / DSM 8584 / KU)</name>
    <dbReference type="NCBI Taxonomy" id="637389"/>
    <lineage>
        <taxon>Bacteria</taxon>
        <taxon>Pseudomonadati</taxon>
        <taxon>Pseudomonadota</taxon>
        <taxon>Acidithiobacillia</taxon>
        <taxon>Acidithiobacillales</taxon>
        <taxon>Acidithiobacillaceae</taxon>
        <taxon>Acidithiobacillus</taxon>
    </lineage>
</organism>
<gene>
    <name evidence="1" type="ORF">Acaty_c0847</name>
</gene>
<evidence type="ECO:0008006" key="3">
    <source>
        <dbReference type="Google" id="ProtNLM"/>
    </source>
</evidence>
<proteinExistence type="predicted"/>
<accession>A0A059ZP57</accession>
<name>A0A059ZP57_ACICK</name>
<dbReference type="Proteomes" id="UP000005522">
    <property type="component" value="Chromosome"/>
</dbReference>
<evidence type="ECO:0000313" key="2">
    <source>
        <dbReference type="Proteomes" id="UP000005522"/>
    </source>
</evidence>
<evidence type="ECO:0000313" key="1">
    <source>
        <dbReference type="EMBL" id="AIA54724.1"/>
    </source>
</evidence>
<dbReference type="eggNOG" id="ENOG5031FKV">
    <property type="taxonomic scope" value="Bacteria"/>
</dbReference>
<sequence length="185" mass="19905">MSNDGGSTTGGIGFRASVYRDNFLFSANYRHDFGAAFQNSSGGDTNAVNVKGAYLVPLNEDFAVGPYLSYQYTRFTLNDPVGAFHYTNNAIGGGGYAAFHQGPLTVTGNVGYLSGVSATYSYTNGGYRQAFTSANGSANVLQLGMQADYQVSGPWYAFTGFKWDRYMHHGDFNLLQGNVGLGYSF</sequence>
<reference evidence="1 2" key="1">
    <citation type="journal article" date="2009" name="J. Bacteriol.">
        <title>Draft genome sequence of the extremely acidophilic bacterium Acidithiobacillus caldus ATCC 51756 reveals metabolic versatility in the genus Acidithiobacillus.</title>
        <authorList>
            <person name="Valdes J."/>
            <person name="Quatrini R."/>
            <person name="Hallberg K."/>
            <person name="Dopson M."/>
            <person name="Valenzuela P.D."/>
            <person name="Holmes D.S."/>
        </authorList>
    </citation>
    <scope>NUCLEOTIDE SEQUENCE [LARGE SCALE GENOMIC DNA]</scope>
    <source>
        <strain evidence="2">ATCC 51756 / DSM 8584 / KU</strain>
    </source>
</reference>
<protein>
    <recommendedName>
        <fullName evidence="3">Outer membrane protein beta-barrel domain-containing protein</fullName>
    </recommendedName>
</protein>
<dbReference type="AlphaFoldDB" id="A0A059ZP57"/>